<dbReference type="KEGG" id="hir:HETIRDRAFT_444533"/>
<feature type="region of interest" description="Disordered" evidence="1">
    <location>
        <begin position="310"/>
        <end position="436"/>
    </location>
</feature>
<protein>
    <submittedName>
        <fullName evidence="3">Uncharacterized protein</fullName>
    </submittedName>
</protein>
<name>W4KD30_HETIT</name>
<dbReference type="Proteomes" id="UP000030671">
    <property type="component" value="Unassembled WGS sequence"/>
</dbReference>
<dbReference type="EMBL" id="KI925457">
    <property type="protein sequence ID" value="ETW82981.1"/>
    <property type="molecule type" value="Genomic_DNA"/>
</dbReference>
<feature type="region of interest" description="Disordered" evidence="1">
    <location>
        <begin position="131"/>
        <end position="190"/>
    </location>
</feature>
<feature type="compositionally biased region" description="Basic and acidic residues" evidence="1">
    <location>
        <begin position="172"/>
        <end position="188"/>
    </location>
</feature>
<feature type="compositionally biased region" description="Polar residues" evidence="1">
    <location>
        <begin position="406"/>
        <end position="424"/>
    </location>
</feature>
<dbReference type="GeneID" id="20675585"/>
<gene>
    <name evidence="3" type="ORF">HETIRDRAFT_444533</name>
</gene>
<feature type="transmembrane region" description="Helical" evidence="2">
    <location>
        <begin position="98"/>
        <end position="125"/>
    </location>
</feature>
<accession>W4KD30</accession>
<dbReference type="STRING" id="747525.W4KD30"/>
<evidence type="ECO:0000256" key="1">
    <source>
        <dbReference type="SAM" id="MobiDB-lite"/>
    </source>
</evidence>
<evidence type="ECO:0000313" key="4">
    <source>
        <dbReference type="Proteomes" id="UP000030671"/>
    </source>
</evidence>
<keyword evidence="2" id="KW-0812">Transmembrane</keyword>
<dbReference type="HOGENOM" id="CLU_598597_0_0_1"/>
<sequence length="436" mass="46340">MHIARNHHVKRQSSDDPLSVAAAAGIGSATTAPAASVIATGSLLLASQSAEAVVASFNLVPTASGAITVSSIPSAAISPSPSPSAGAAGAASSSSSSISMGTVIGICVGAFAGLAVLVLFVVWILKRTSPTSSRRAQGGPSTPSPLNARGEDDRRRSRLEPWSKLGDDDDRWDGMQHATEKAGDHSGQSDKFSMFHKTPSMRSASDEKGHNDFDMSTMPNFATYHPDLAEEFAKAPERPFMGRIDGAPVISWDGETVGDDSFLSMRSVRMSDTAVLATSPTTVMARQTPQATSSVLHRWESAEVLTMDITDTPAPQDDDSKNPFADEVEHRKSTTNPFFNAQPGVMHNPFSDTYTVKGRKRRSSIKSRSISTQSDDHEQAMQSLIAALDIPETLPPTPERDMASRVSMQPSINSELLTADNETMSAFPMPPSPKAV</sequence>
<dbReference type="AlphaFoldDB" id="W4KD30"/>
<keyword evidence="4" id="KW-1185">Reference proteome</keyword>
<keyword evidence="2" id="KW-1133">Transmembrane helix</keyword>
<dbReference type="InParanoid" id="W4KD30"/>
<feature type="compositionally biased region" description="Polar residues" evidence="1">
    <location>
        <begin position="131"/>
        <end position="145"/>
    </location>
</feature>
<dbReference type="eggNOG" id="ENOG502SQ2S">
    <property type="taxonomic scope" value="Eukaryota"/>
</dbReference>
<keyword evidence="2" id="KW-0472">Membrane</keyword>
<proteinExistence type="predicted"/>
<feature type="compositionally biased region" description="Basic and acidic residues" evidence="1">
    <location>
        <begin position="149"/>
        <end position="161"/>
    </location>
</feature>
<dbReference type="OrthoDB" id="2670057at2759"/>
<dbReference type="RefSeq" id="XP_009545273.1">
    <property type="nucleotide sequence ID" value="XM_009546978.1"/>
</dbReference>
<evidence type="ECO:0000256" key="2">
    <source>
        <dbReference type="SAM" id="Phobius"/>
    </source>
</evidence>
<organism evidence="3 4">
    <name type="scientific">Heterobasidion irregulare (strain TC 32-1)</name>
    <dbReference type="NCBI Taxonomy" id="747525"/>
    <lineage>
        <taxon>Eukaryota</taxon>
        <taxon>Fungi</taxon>
        <taxon>Dikarya</taxon>
        <taxon>Basidiomycota</taxon>
        <taxon>Agaricomycotina</taxon>
        <taxon>Agaricomycetes</taxon>
        <taxon>Russulales</taxon>
        <taxon>Bondarzewiaceae</taxon>
        <taxon>Heterobasidion</taxon>
        <taxon>Heterobasidion annosum species complex</taxon>
    </lineage>
</organism>
<evidence type="ECO:0000313" key="3">
    <source>
        <dbReference type="EMBL" id="ETW82981.1"/>
    </source>
</evidence>
<reference evidence="3 4" key="1">
    <citation type="journal article" date="2012" name="New Phytol.">
        <title>Insight into trade-off between wood decay and parasitism from the genome of a fungal forest pathogen.</title>
        <authorList>
            <person name="Olson A."/>
            <person name="Aerts A."/>
            <person name="Asiegbu F."/>
            <person name="Belbahri L."/>
            <person name="Bouzid O."/>
            <person name="Broberg A."/>
            <person name="Canback B."/>
            <person name="Coutinho P.M."/>
            <person name="Cullen D."/>
            <person name="Dalman K."/>
            <person name="Deflorio G."/>
            <person name="van Diepen L.T."/>
            <person name="Dunand C."/>
            <person name="Duplessis S."/>
            <person name="Durling M."/>
            <person name="Gonthier P."/>
            <person name="Grimwood J."/>
            <person name="Fossdal C.G."/>
            <person name="Hansson D."/>
            <person name="Henrissat B."/>
            <person name="Hietala A."/>
            <person name="Himmelstrand K."/>
            <person name="Hoffmeister D."/>
            <person name="Hogberg N."/>
            <person name="James T.Y."/>
            <person name="Karlsson M."/>
            <person name="Kohler A."/>
            <person name="Kues U."/>
            <person name="Lee Y.H."/>
            <person name="Lin Y.C."/>
            <person name="Lind M."/>
            <person name="Lindquist E."/>
            <person name="Lombard V."/>
            <person name="Lucas S."/>
            <person name="Lunden K."/>
            <person name="Morin E."/>
            <person name="Murat C."/>
            <person name="Park J."/>
            <person name="Raffaello T."/>
            <person name="Rouze P."/>
            <person name="Salamov A."/>
            <person name="Schmutz J."/>
            <person name="Solheim H."/>
            <person name="Stahlberg J."/>
            <person name="Velez H."/>
            <person name="de Vries R.P."/>
            <person name="Wiebenga A."/>
            <person name="Woodward S."/>
            <person name="Yakovlev I."/>
            <person name="Garbelotto M."/>
            <person name="Martin F."/>
            <person name="Grigoriev I.V."/>
            <person name="Stenlid J."/>
        </authorList>
    </citation>
    <scope>NUCLEOTIDE SEQUENCE [LARGE SCALE GENOMIC DNA]</scope>
    <source>
        <strain evidence="3 4">TC 32-1</strain>
    </source>
</reference>